<dbReference type="GO" id="GO:0042274">
    <property type="term" value="P:ribosomal small subunit biogenesis"/>
    <property type="evidence" value="ECO:0007669"/>
    <property type="project" value="TreeGrafter"/>
</dbReference>
<evidence type="ECO:0000256" key="4">
    <source>
        <dbReference type="ARBA" id="ARBA00022980"/>
    </source>
</evidence>
<comment type="function">
    <text evidence="6">With S5 and S12 plays an important role in translational accuracy.</text>
</comment>
<comment type="subcellular location">
    <subcellularLocation>
        <location evidence="6">Plastid</location>
        <location evidence="6">Chloroplast</location>
    </subcellularLocation>
</comment>
<dbReference type="InterPro" id="IPR002942">
    <property type="entry name" value="S4_RNA-bd"/>
</dbReference>
<dbReference type="NCBIfam" id="NF003717">
    <property type="entry name" value="PRK05327.1"/>
    <property type="match status" value="1"/>
</dbReference>
<dbReference type="CDD" id="cd00165">
    <property type="entry name" value="S4"/>
    <property type="match status" value="1"/>
</dbReference>
<dbReference type="GO" id="GO:0019843">
    <property type="term" value="F:rRNA binding"/>
    <property type="evidence" value="ECO:0007669"/>
    <property type="project" value="UniProtKB-UniRule"/>
</dbReference>
<keyword evidence="10" id="KW-0150">Chloroplast</keyword>
<dbReference type="NCBIfam" id="TIGR01017">
    <property type="entry name" value="rpsD_bact"/>
    <property type="match status" value="1"/>
</dbReference>
<evidence type="ECO:0000259" key="9">
    <source>
        <dbReference type="SMART" id="SM01390"/>
    </source>
</evidence>
<evidence type="ECO:0000256" key="3">
    <source>
        <dbReference type="ARBA" id="ARBA00022884"/>
    </source>
</evidence>
<dbReference type="InterPro" id="IPR036986">
    <property type="entry name" value="S4_RNA-bd_sf"/>
</dbReference>
<dbReference type="Gene3D" id="3.10.290.10">
    <property type="entry name" value="RNA-binding S4 domain"/>
    <property type="match status" value="1"/>
</dbReference>
<dbReference type="PANTHER" id="PTHR11831:SF4">
    <property type="entry name" value="SMALL RIBOSOMAL SUBUNIT PROTEIN US4M"/>
    <property type="match status" value="1"/>
</dbReference>
<evidence type="ECO:0000256" key="1">
    <source>
        <dbReference type="ARBA" id="ARBA00007465"/>
    </source>
</evidence>
<geneLocation type="chloroplast" evidence="10"/>
<dbReference type="Gene3D" id="1.10.1050.10">
    <property type="entry name" value="Ribosomal Protein S4 Delta 41, Chain A, domain 1"/>
    <property type="match status" value="1"/>
</dbReference>
<dbReference type="GO" id="GO:0003735">
    <property type="term" value="F:structural constituent of ribosome"/>
    <property type="evidence" value="ECO:0007669"/>
    <property type="project" value="InterPro"/>
</dbReference>
<keyword evidence="4 6" id="KW-0689">Ribosomal protein</keyword>
<name>B7T1T6_VAULI</name>
<dbReference type="InterPro" id="IPR018079">
    <property type="entry name" value="Ribosomal_uS4_CS"/>
</dbReference>
<dbReference type="InterPro" id="IPR005709">
    <property type="entry name" value="Ribosomal_uS4_bac-type"/>
</dbReference>
<dbReference type="PROSITE" id="PS50889">
    <property type="entry name" value="S4"/>
    <property type="match status" value="1"/>
</dbReference>
<dbReference type="FunFam" id="1.10.1050.10:FF:000002">
    <property type="entry name" value="30S ribosomal protein S4, chloroplastic"/>
    <property type="match status" value="1"/>
</dbReference>
<dbReference type="EMBL" id="EU912438">
    <property type="protein sequence ID" value="ACF70902.1"/>
    <property type="molecule type" value="Genomic_DNA"/>
</dbReference>
<keyword evidence="3 6" id="KW-0694">RNA-binding</keyword>
<dbReference type="Pfam" id="PF01479">
    <property type="entry name" value="S4"/>
    <property type="match status" value="1"/>
</dbReference>
<accession>B7T1T6</accession>
<comment type="subunit">
    <text evidence="6">Part of the 30S ribosomal subunit. Contacts protein S5. The interaction surface between S4 and S5 is involved in control of translational fidelity.</text>
</comment>
<evidence type="ECO:0000259" key="8">
    <source>
        <dbReference type="SMART" id="SM00363"/>
    </source>
</evidence>
<dbReference type="GO" id="GO:0015935">
    <property type="term" value="C:small ribosomal subunit"/>
    <property type="evidence" value="ECO:0007669"/>
    <property type="project" value="InterPro"/>
</dbReference>
<comment type="similarity">
    <text evidence="1 6 7">Belongs to the universal ribosomal protein uS4 family.</text>
</comment>
<dbReference type="GO" id="GO:0009507">
    <property type="term" value="C:chloroplast"/>
    <property type="evidence" value="ECO:0007669"/>
    <property type="project" value="UniProtKB-SubCell"/>
</dbReference>
<dbReference type="AlphaFoldDB" id="B7T1T6"/>
<evidence type="ECO:0000256" key="5">
    <source>
        <dbReference type="ARBA" id="ARBA00023274"/>
    </source>
</evidence>
<dbReference type="SMART" id="SM01390">
    <property type="entry name" value="Ribosomal_S4"/>
    <property type="match status" value="1"/>
</dbReference>
<evidence type="ECO:0000313" key="10">
    <source>
        <dbReference type="EMBL" id="ACF70902.1"/>
    </source>
</evidence>
<dbReference type="HAMAP" id="MF_01306_B">
    <property type="entry name" value="Ribosomal_uS4_B"/>
    <property type="match status" value="1"/>
</dbReference>
<evidence type="ECO:0000256" key="2">
    <source>
        <dbReference type="ARBA" id="ARBA00022730"/>
    </source>
</evidence>
<gene>
    <name evidence="6 10" type="primary">rps4</name>
</gene>
<organism evidence="10">
    <name type="scientific">Vaucheria litorea</name>
    <name type="common">Yellow-green alga</name>
    <dbReference type="NCBI Taxonomy" id="109269"/>
    <lineage>
        <taxon>Eukaryota</taxon>
        <taxon>Sar</taxon>
        <taxon>Stramenopiles</taxon>
        <taxon>Ochrophyta</taxon>
        <taxon>PX clade</taxon>
        <taxon>Xanthophyceae</taxon>
        <taxon>Vaucheriales</taxon>
        <taxon>Vaucheriaceae</taxon>
        <taxon>Vaucheria</taxon>
    </lineage>
</organism>
<keyword evidence="5 6" id="KW-0687">Ribonucleoprotein</keyword>
<dbReference type="PANTHER" id="PTHR11831">
    <property type="entry name" value="30S 40S RIBOSOMAL PROTEIN"/>
    <property type="match status" value="1"/>
</dbReference>
<dbReference type="SMART" id="SM00363">
    <property type="entry name" value="S4"/>
    <property type="match status" value="1"/>
</dbReference>
<sequence>MARYLGPRLKIIRRFGNLPGLTSKIITKKPSGQQASNQKKLQKSSDYKIRLFEKQKLRYNYGLTERQLRKYVSEARRKKGSTAFYLMQLLEMRLDTIIFRLGLAPTIPAARQFVNHGHILINKKKINIPSFQCHPTDIITIKNKKGTKQLVEKSLANPRFSTLPNHLTLNTKLLQAEVKDIVIRKDLSFEVNDLLIVEYYARIA</sequence>
<comment type="function">
    <text evidence="6">One of the primary rRNA binding proteins, it binds directly to 16S rRNA where it nucleates assembly of the body of the 30S subunit.</text>
</comment>
<protein>
    <recommendedName>
        <fullName evidence="6">Small ribosomal subunit protein uS4c</fullName>
    </recommendedName>
</protein>
<dbReference type="Pfam" id="PF00163">
    <property type="entry name" value="Ribosomal_S4"/>
    <property type="match status" value="1"/>
</dbReference>
<reference evidence="10" key="1">
    <citation type="journal article" date="2008" name="Proc. Natl. Acad. Sci. U.S.A.">
        <title>Horizontal gene transfer of the algal nuclear gene psbO to the photosynthetic sea slug Elysia chlorotica.</title>
        <authorList>
            <person name="Rumpho M.E."/>
            <person name="Worful J.M."/>
            <person name="Lee J."/>
            <person name="Kannan K."/>
            <person name="Tyler M.S."/>
            <person name="Bhattacharya D."/>
            <person name="Moustafa A."/>
            <person name="Manhart J.R."/>
        </authorList>
    </citation>
    <scope>NUCLEOTIDE SEQUENCE [LARGE SCALE GENOMIC DNA]</scope>
    <source>
        <strain>CCMP2940</strain>
    </source>
</reference>
<proteinExistence type="inferred from homology"/>
<dbReference type="SUPFAM" id="SSF55174">
    <property type="entry name" value="Alpha-L RNA-binding motif"/>
    <property type="match status" value="1"/>
</dbReference>
<keyword evidence="2 6" id="KW-0699">rRNA-binding</keyword>
<dbReference type="InterPro" id="IPR022801">
    <property type="entry name" value="Ribosomal_uS4"/>
</dbReference>
<evidence type="ECO:0000256" key="6">
    <source>
        <dbReference type="HAMAP-Rule" id="MF_01306"/>
    </source>
</evidence>
<feature type="domain" description="RNA-binding S4" evidence="8">
    <location>
        <begin position="92"/>
        <end position="152"/>
    </location>
</feature>
<dbReference type="InterPro" id="IPR001912">
    <property type="entry name" value="Ribosomal_uS4_N"/>
</dbReference>
<keyword evidence="10" id="KW-0934">Plastid</keyword>
<feature type="domain" description="Small ribosomal subunit protein uS4 N-terminal" evidence="9">
    <location>
        <begin position="3"/>
        <end position="91"/>
    </location>
</feature>
<evidence type="ECO:0000256" key="7">
    <source>
        <dbReference type="RuleBase" id="RU003699"/>
    </source>
</evidence>
<dbReference type="GeneID" id="7056109"/>
<dbReference type="RefSeq" id="YP_002327485.1">
    <property type="nucleotide sequence ID" value="NC_011600.1"/>
</dbReference>
<dbReference type="PROSITE" id="PS00632">
    <property type="entry name" value="RIBOSOMAL_S4"/>
    <property type="match status" value="1"/>
</dbReference>
<dbReference type="GO" id="GO:0006412">
    <property type="term" value="P:translation"/>
    <property type="evidence" value="ECO:0007669"/>
    <property type="project" value="UniProtKB-UniRule"/>
</dbReference>
<dbReference type="FunFam" id="3.10.290.10:FF:000001">
    <property type="entry name" value="30S ribosomal protein S4"/>
    <property type="match status" value="1"/>
</dbReference>